<dbReference type="STRING" id="1499967.U27_06793"/>
<accession>A0A081C5F2</accession>
<evidence type="ECO:0000313" key="1">
    <source>
        <dbReference type="EMBL" id="GAK59807.1"/>
    </source>
</evidence>
<dbReference type="EMBL" id="DF820471">
    <property type="protein sequence ID" value="GAK59807.1"/>
    <property type="molecule type" value="Genomic_DNA"/>
</dbReference>
<dbReference type="InterPro" id="IPR021272">
    <property type="entry name" value="DUF2851"/>
</dbReference>
<dbReference type="AlphaFoldDB" id="A0A081C5F2"/>
<proteinExistence type="predicted"/>
<reference evidence="1" key="1">
    <citation type="journal article" date="2015" name="PeerJ">
        <title>First genomic representation of candidate bacterial phylum KSB3 points to enhanced environmental sensing as a trigger of wastewater bulking.</title>
        <authorList>
            <person name="Sekiguchi Y."/>
            <person name="Ohashi A."/>
            <person name="Parks D.H."/>
            <person name="Yamauchi T."/>
            <person name="Tyson G.W."/>
            <person name="Hugenholtz P."/>
        </authorList>
    </citation>
    <scope>NUCLEOTIDE SEQUENCE [LARGE SCALE GENOMIC DNA]</scope>
</reference>
<dbReference type="eggNOG" id="ENOG502Z7XW">
    <property type="taxonomic scope" value="Bacteria"/>
</dbReference>
<keyword evidence="2" id="KW-1185">Reference proteome</keyword>
<gene>
    <name evidence="1" type="ORF">U27_06793</name>
</gene>
<dbReference type="Pfam" id="PF11013">
    <property type="entry name" value="DUF2851"/>
    <property type="match status" value="1"/>
</dbReference>
<protein>
    <recommendedName>
        <fullName evidence="3">DUF2851 family protein</fullName>
    </recommendedName>
</protein>
<evidence type="ECO:0008006" key="3">
    <source>
        <dbReference type="Google" id="ProtNLM"/>
    </source>
</evidence>
<organism evidence="1">
    <name type="scientific">Vecturithrix granuli</name>
    <dbReference type="NCBI Taxonomy" id="1499967"/>
    <lineage>
        <taxon>Bacteria</taxon>
        <taxon>Candidatus Moduliflexota</taxon>
        <taxon>Candidatus Vecturitrichia</taxon>
        <taxon>Candidatus Vecturitrichales</taxon>
        <taxon>Candidatus Vecturitrichaceae</taxon>
        <taxon>Candidatus Vecturithrix</taxon>
    </lineage>
</organism>
<name>A0A081C5F2_VECG1</name>
<sequence>MRKSTKMDKKRLPETVLARIWEEQSFRAEYLHTTEGREIQILRRGQRNPDSGPDFRQALIRIGDQVHAGDVELHLEITDWQSHGHDCDPAYNQTILHVVLWPLPRKDHATRPRVLTAAGQSVPTMIVHDCLLSSLEQLVQRFEQADFRKHAKIQRCQSTLHIIPFDVRLAHLQHLGTIRLEERVKRFAAWLEHDSFEQVLYQAICEGFGYLSNKRPFLELARCLPLDYILSHLPDVPDSTTSVLSWIQAMLFGASGLLPSQEEPSGLVCEHRDPETEEYITELQALWDMLAPCLDVKPLLRAAWHFFRLRPPNFPTRRIAALSYLIRSYSVQPVFEGYLRLFTLFRQHSTPTAQRIHFLEHTLEIPATGYWKGRYLFGEPVFSNHDLLFLGRSRIRDILISAVLPVMLLYARRSFQSELEAEILALYAHFPAPSWNRITKIVTAQLFELQGLTPHTMTASVYQGMLHLYKHYCYLPACASCPFTAIKNS</sequence>
<evidence type="ECO:0000313" key="2">
    <source>
        <dbReference type="Proteomes" id="UP000030661"/>
    </source>
</evidence>
<dbReference type="HOGENOM" id="CLU_044582_0_0_0"/>
<dbReference type="Proteomes" id="UP000030661">
    <property type="component" value="Unassembled WGS sequence"/>
</dbReference>